<dbReference type="PANTHER" id="PTHR14362">
    <property type="entry name" value="COILED-COIL DOMAIN-CONTAINING PROTEIN 81"/>
    <property type="match status" value="1"/>
</dbReference>
<proteinExistence type="predicted"/>
<dbReference type="GO" id="GO:0005815">
    <property type="term" value="C:microtubule organizing center"/>
    <property type="evidence" value="ECO:0007669"/>
    <property type="project" value="TreeGrafter"/>
</dbReference>
<dbReference type="InterPro" id="IPR026295">
    <property type="entry name" value="CCD81"/>
</dbReference>
<dbReference type="EMBL" id="VZSF01007117">
    <property type="protein sequence ID" value="NWY58023.1"/>
    <property type="molecule type" value="Genomic_DNA"/>
</dbReference>
<accession>A0A7K7FL45</accession>
<sequence>VGFFFPGNKELEPLKCSKVALEASVSRQKADSCIRGTASLLSRCLGKGENVALILKDVGVLLIEGPKVRMRFYYQFLERLCGKENLEKAVFKASAWVPQLRDMVVSPVAPVASLTFTGRVIIFPECVIHPCRCRRRVPLLGMPPG</sequence>
<dbReference type="AlphaFoldDB" id="A0A7K7FL45"/>
<dbReference type="PANTHER" id="PTHR14362:SF2">
    <property type="entry name" value="COILED-COIL DOMAIN-CONTAINING PROTEIN 81"/>
    <property type="match status" value="1"/>
</dbReference>
<feature type="non-terminal residue" evidence="2">
    <location>
        <position position="145"/>
    </location>
</feature>
<dbReference type="InterPro" id="IPR040673">
    <property type="entry name" value="CCDC81_HU_dom_2"/>
</dbReference>
<gene>
    <name evidence="2" type="primary">Ccdc81_4</name>
    <name evidence="2" type="ORF">CHIMIN_R04409</name>
</gene>
<feature type="non-terminal residue" evidence="2">
    <location>
        <position position="1"/>
    </location>
</feature>
<organism evidence="2 3">
    <name type="scientific">Chionis minor</name>
    <name type="common">Black-faced sheathbill</name>
    <dbReference type="NCBI Taxonomy" id="227182"/>
    <lineage>
        <taxon>Eukaryota</taxon>
        <taxon>Metazoa</taxon>
        <taxon>Chordata</taxon>
        <taxon>Craniata</taxon>
        <taxon>Vertebrata</taxon>
        <taxon>Euteleostomi</taxon>
        <taxon>Archelosauria</taxon>
        <taxon>Archosauria</taxon>
        <taxon>Dinosauria</taxon>
        <taxon>Saurischia</taxon>
        <taxon>Theropoda</taxon>
        <taxon>Coelurosauria</taxon>
        <taxon>Aves</taxon>
        <taxon>Neognathae</taxon>
        <taxon>Neoaves</taxon>
        <taxon>Charadriiformes</taxon>
        <taxon>Chionididae</taxon>
        <taxon>Chionis</taxon>
    </lineage>
</organism>
<name>A0A7K7FL45_CHIMN</name>
<comment type="caution">
    <text evidence="2">The sequence shown here is derived from an EMBL/GenBank/DDBJ whole genome shotgun (WGS) entry which is preliminary data.</text>
</comment>
<feature type="domain" description="CCDC81 HU" evidence="1">
    <location>
        <begin position="11"/>
        <end position="83"/>
    </location>
</feature>
<reference evidence="2 3" key="1">
    <citation type="submission" date="2019-09" db="EMBL/GenBank/DDBJ databases">
        <title>Bird 10,000 Genomes (B10K) Project - Family phase.</title>
        <authorList>
            <person name="Zhang G."/>
        </authorList>
    </citation>
    <scope>NUCLEOTIDE SEQUENCE [LARGE SCALE GENOMIC DNA]</scope>
    <source>
        <strain evidence="2">B10K-UC-030-51</strain>
    </source>
</reference>
<dbReference type="Pfam" id="PF18289">
    <property type="entry name" value="HU-CCDC81_euk_2"/>
    <property type="match status" value="1"/>
</dbReference>
<dbReference type="OrthoDB" id="125906at2759"/>
<evidence type="ECO:0000259" key="1">
    <source>
        <dbReference type="Pfam" id="PF18289"/>
    </source>
</evidence>
<protein>
    <submittedName>
        <fullName evidence="2">CCD81 protein</fullName>
    </submittedName>
</protein>
<dbReference type="Proteomes" id="UP000557271">
    <property type="component" value="Unassembled WGS sequence"/>
</dbReference>
<evidence type="ECO:0000313" key="3">
    <source>
        <dbReference type="Proteomes" id="UP000557271"/>
    </source>
</evidence>
<keyword evidence="3" id="KW-1185">Reference proteome</keyword>
<evidence type="ECO:0000313" key="2">
    <source>
        <dbReference type="EMBL" id="NWY58023.1"/>
    </source>
</evidence>